<keyword evidence="4" id="KW-0378">Hydrolase</keyword>
<comment type="catalytic activity">
    <reaction evidence="5">
        <text>pretRNA = a 3'-half-tRNA molecule with a 5'-OH end + a 5'-half-tRNA molecule with a 2',3'-cyclic phosphate end + an intron with a 2',3'-cyclic phosphate and a 5'-hydroxyl terminus.</text>
        <dbReference type="EC" id="4.6.1.16"/>
    </reaction>
</comment>
<dbReference type="InterPro" id="IPR036167">
    <property type="entry name" value="tRNA_intron_Endo_cat-like_sf"/>
</dbReference>
<dbReference type="eggNOG" id="KOG4685">
    <property type="taxonomic scope" value="Eukaryota"/>
</dbReference>
<dbReference type="GO" id="GO:0009062">
    <property type="term" value="P:fatty acid catabolic process"/>
    <property type="evidence" value="ECO:0007669"/>
    <property type="project" value="TreeGrafter"/>
</dbReference>
<dbReference type="InterPro" id="IPR052096">
    <property type="entry name" value="Endocannabinoid_amidase"/>
</dbReference>
<dbReference type="GO" id="GO:0006388">
    <property type="term" value="P:tRNA splicing, via endonucleolytic cleavage and ligation"/>
    <property type="evidence" value="ECO:0007669"/>
    <property type="project" value="InterPro"/>
</dbReference>
<feature type="domain" description="tRNA intron endonuclease catalytic" evidence="7">
    <location>
        <begin position="162"/>
        <end position="239"/>
    </location>
</feature>
<evidence type="ECO:0000256" key="4">
    <source>
        <dbReference type="ARBA" id="ARBA00022801"/>
    </source>
</evidence>
<dbReference type="InterPro" id="IPR036928">
    <property type="entry name" value="AS_sf"/>
</dbReference>
<organism evidence="9">
    <name type="scientific">Caenorhabditis brenneri</name>
    <name type="common">Nematode worm</name>
    <dbReference type="NCBI Taxonomy" id="135651"/>
    <lineage>
        <taxon>Eukaryota</taxon>
        <taxon>Metazoa</taxon>
        <taxon>Ecdysozoa</taxon>
        <taxon>Nematoda</taxon>
        <taxon>Chromadorea</taxon>
        <taxon>Rhabditida</taxon>
        <taxon>Rhabditina</taxon>
        <taxon>Rhabditomorpha</taxon>
        <taxon>Rhabditoidea</taxon>
        <taxon>Rhabditidae</taxon>
        <taxon>Peloderinae</taxon>
        <taxon>Caenorhabditis</taxon>
    </lineage>
</organism>
<sequence>MDLLVFDAKRNRNVTKIPVILNNEELKGMLGNRKIDAFLIGGLVQIFDEAASRIIFECAGIGQWMEDERKESRGVSRACFRRKNVSPENMTTSELVDPFEEEDAKNWAEQFPICNSLILSPLETVLLSLEWQILELKKGDNSLTDQEIWTKMRSLDDHSEEFGRNYSVFRFLKMNGWIVTSGITFGCNFLIYCLGAQFYHASAGVHIADVIDPQRLLTLTRILAHNKKALIVATTTGDVKTFEDVSKCRKPSRKRKIRNSRIRQADGFVDFENRTLPANLLHSERINGPKTDAAAIENTFQTILALDFPTLRALLQSEKYNAYTVLSAFVWRAIKINRKINCITEVIKEAFIDAARLDDEFRDQSKPVLFGIPFSVKSNFYMNGYEATVGLASLLENRETTTCSLVQFLKDQGAIPFCLTNVPQGLLSYITSNPLYGTTKNPWDFSRTPGGSSGGEAALLAAGGTVFGIGNDLVGSLRIPAAFCGVVTLKPTQDRLHESAMNPGLPGRGRLGLSSGFFTRNVADQEFLLRQIVGNPRYHQMCPYSSLSPLLSTGELPDGRKPVIGWFVDDGFGAVAPSNRRAVEETVEKLKMQGYEIKEFKMKDIDEKFQPEVVADMLFRNVMPDNGAYMSQMYGGEPYDRYMSHFIRLVRYKQVFVIRWLAQHVVLPLGQLTPLKSKQVLCLGNAYNANPSCVRQNQEKTDAFKNKWIKYWKSLGIDALICPSFITPAQPFEYPVQLSTGVFITGLFNMLDCPAAVVPVSSVREKENDKFETNGDFVLKLQSKAMKETTGLPNAVQIVTLPNHEEMCLKVMKIVEEISDGVQTLRWKSENQTIWTNGDSFECFERVEKMKVSGKL</sequence>
<dbReference type="EC" id="4.6.1.16" evidence="3"/>
<dbReference type="AlphaFoldDB" id="G0NRG4"/>
<dbReference type="SUPFAM" id="SSF75304">
    <property type="entry name" value="Amidase signature (AS) enzymes"/>
    <property type="match status" value="1"/>
</dbReference>
<proteinExistence type="inferred from homology"/>
<dbReference type="FunFam" id="3.90.1300.10:FF:000003">
    <property type="entry name" value="Amidase signature enzyme"/>
    <property type="match status" value="1"/>
</dbReference>
<gene>
    <name evidence="8" type="ORF">CAEBREN_13571</name>
</gene>
<reference evidence="9" key="1">
    <citation type="submission" date="2011-07" db="EMBL/GenBank/DDBJ databases">
        <authorList>
            <consortium name="Caenorhabditis brenneri Sequencing and Analysis Consortium"/>
            <person name="Wilson R.K."/>
        </authorList>
    </citation>
    <scope>NUCLEOTIDE SEQUENCE [LARGE SCALE GENOMIC DNA]</scope>
    <source>
        <strain evidence="9">PB2801</strain>
    </source>
</reference>
<dbReference type="CDD" id="cd22363">
    <property type="entry name" value="tRNA-intron_lyase_C"/>
    <property type="match status" value="1"/>
</dbReference>
<protein>
    <recommendedName>
        <fullName evidence="3">tRNA-intron lyase</fullName>
        <ecNumber evidence="3">4.6.1.16</ecNumber>
    </recommendedName>
</protein>
<dbReference type="Gene3D" id="3.40.1350.10">
    <property type="match status" value="1"/>
</dbReference>
<evidence type="ECO:0000256" key="2">
    <source>
        <dbReference type="ARBA" id="ARBA00009199"/>
    </source>
</evidence>
<evidence type="ECO:0000313" key="9">
    <source>
        <dbReference type="Proteomes" id="UP000008068"/>
    </source>
</evidence>
<dbReference type="EMBL" id="GL379932">
    <property type="protein sequence ID" value="EGT36215.1"/>
    <property type="molecule type" value="Genomic_DNA"/>
</dbReference>
<dbReference type="GO" id="GO:0000213">
    <property type="term" value="F:tRNA-intron lyase activity"/>
    <property type="evidence" value="ECO:0007669"/>
    <property type="project" value="UniProtKB-EC"/>
</dbReference>
<dbReference type="InterPro" id="IPR006677">
    <property type="entry name" value="tRNA_intron_Endonuc_cat-like"/>
</dbReference>
<evidence type="ECO:0000256" key="1">
    <source>
        <dbReference type="ARBA" id="ARBA00008078"/>
    </source>
</evidence>
<evidence type="ECO:0000313" key="8">
    <source>
        <dbReference type="EMBL" id="EGT36215.1"/>
    </source>
</evidence>
<dbReference type="SUPFAM" id="SSF53032">
    <property type="entry name" value="tRNA-intron endonuclease catalytic domain-like"/>
    <property type="match status" value="1"/>
</dbReference>
<evidence type="ECO:0000259" key="6">
    <source>
        <dbReference type="Pfam" id="PF01425"/>
    </source>
</evidence>
<dbReference type="GO" id="GO:0017064">
    <property type="term" value="F:fatty acid amide hydrolase activity"/>
    <property type="evidence" value="ECO:0007669"/>
    <property type="project" value="TreeGrafter"/>
</dbReference>
<dbReference type="Proteomes" id="UP000008068">
    <property type="component" value="Unassembled WGS sequence"/>
</dbReference>
<comment type="similarity">
    <text evidence="2">Belongs to the amidase family.</text>
</comment>
<accession>G0NRG4</accession>
<dbReference type="OMA" id="ENQTIWT"/>
<comment type="similarity">
    <text evidence="1">Belongs to the tRNA-intron endonuclease family.</text>
</comment>
<dbReference type="OrthoDB" id="6428749at2759"/>
<dbReference type="HOGENOM" id="CLU_009600_9_3_1"/>
<dbReference type="GO" id="GO:0003676">
    <property type="term" value="F:nucleic acid binding"/>
    <property type="evidence" value="ECO:0007669"/>
    <property type="project" value="InterPro"/>
</dbReference>
<dbReference type="Pfam" id="PF01425">
    <property type="entry name" value="Amidase"/>
    <property type="match status" value="1"/>
</dbReference>
<dbReference type="InterPro" id="IPR023631">
    <property type="entry name" value="Amidase_dom"/>
</dbReference>
<dbReference type="GO" id="GO:0004040">
    <property type="term" value="F:amidase activity"/>
    <property type="evidence" value="ECO:0007669"/>
    <property type="project" value="TreeGrafter"/>
</dbReference>
<dbReference type="Gene3D" id="3.90.1300.10">
    <property type="entry name" value="Amidase signature (AS) domain"/>
    <property type="match status" value="1"/>
</dbReference>
<dbReference type="FunCoup" id="G0NRG4">
    <property type="interactions" value="1"/>
</dbReference>
<dbReference type="InParanoid" id="G0NRG4"/>
<evidence type="ECO:0000259" key="7">
    <source>
        <dbReference type="Pfam" id="PF01974"/>
    </source>
</evidence>
<dbReference type="GO" id="GO:0005634">
    <property type="term" value="C:nucleus"/>
    <property type="evidence" value="ECO:0007669"/>
    <property type="project" value="UniProtKB-ARBA"/>
</dbReference>
<dbReference type="STRING" id="135651.G0NRG4"/>
<dbReference type="PANTHER" id="PTHR45847">
    <property type="entry name" value="FATTY ACID AMIDE HYDROLASE"/>
    <property type="match status" value="1"/>
</dbReference>
<dbReference type="InterPro" id="IPR011856">
    <property type="entry name" value="tRNA_endonuc-like_dom_sf"/>
</dbReference>
<evidence type="ECO:0000256" key="5">
    <source>
        <dbReference type="ARBA" id="ARBA00034031"/>
    </source>
</evidence>
<dbReference type="Pfam" id="PF01974">
    <property type="entry name" value="tRNA_int_endo"/>
    <property type="match status" value="1"/>
</dbReference>
<dbReference type="PANTHER" id="PTHR45847:SF2">
    <property type="entry name" value="AMIDASE DOMAIN-CONTAINING PROTEIN"/>
    <property type="match status" value="1"/>
</dbReference>
<dbReference type="eggNOG" id="KOG1212">
    <property type="taxonomic scope" value="Eukaryota"/>
</dbReference>
<evidence type="ECO:0000256" key="3">
    <source>
        <dbReference type="ARBA" id="ARBA00012573"/>
    </source>
</evidence>
<name>G0NRG4_CAEBE</name>
<keyword evidence="9" id="KW-1185">Reference proteome</keyword>
<feature type="domain" description="Amidase" evidence="6">
    <location>
        <begin position="325"/>
        <end position="809"/>
    </location>
</feature>